<dbReference type="Pfam" id="PF08434">
    <property type="entry name" value="CLCA"/>
    <property type="match status" value="3"/>
</dbReference>
<keyword evidence="10" id="KW-0325">Glycoprotein</keyword>
<dbReference type="InterPro" id="IPR013642">
    <property type="entry name" value="CLCA_N"/>
</dbReference>
<dbReference type="GO" id="GO:0005229">
    <property type="term" value="F:intracellularly calcium-gated chloride channel activity"/>
    <property type="evidence" value="ECO:0007669"/>
    <property type="project" value="InterPro"/>
</dbReference>
<dbReference type="NCBIfam" id="NF041940">
    <property type="entry name" value="choice_anch_X"/>
    <property type="match status" value="1"/>
</dbReference>
<dbReference type="EMBL" id="JBBHLL010000124">
    <property type="protein sequence ID" value="KAK7814354.1"/>
    <property type="molecule type" value="Genomic_DNA"/>
</dbReference>
<evidence type="ECO:0000313" key="14">
    <source>
        <dbReference type="EMBL" id="KAK7814354.1"/>
    </source>
</evidence>
<dbReference type="PANTHER" id="PTHR10579:SF42">
    <property type="entry name" value="CHLORIDE CHANNEL ACCESSORY 3B"/>
    <property type="match status" value="1"/>
</dbReference>
<dbReference type="GO" id="GO:0046872">
    <property type="term" value="F:metal ion binding"/>
    <property type="evidence" value="ECO:0007669"/>
    <property type="project" value="UniProtKB-KW"/>
</dbReference>
<keyword evidence="4" id="KW-0479">Metal-binding</keyword>
<dbReference type="PANTHER" id="PTHR10579">
    <property type="entry name" value="CALCIUM-ACTIVATED CHLORIDE CHANNEL REGULATOR"/>
    <property type="match status" value="1"/>
</dbReference>
<keyword evidence="3" id="KW-0645">Protease</keyword>
<feature type="domain" description="VWFA" evidence="13">
    <location>
        <begin position="1152"/>
        <end position="1320"/>
    </location>
</feature>
<dbReference type="FunFam" id="2.60.40.10:FF:001134">
    <property type="entry name" value="Calcium-activated chloride channel regulator 1"/>
    <property type="match status" value="1"/>
</dbReference>
<dbReference type="PROSITE" id="PS50234">
    <property type="entry name" value="VWFA"/>
    <property type="match status" value="2"/>
</dbReference>
<reference evidence="14 15" key="1">
    <citation type="journal article" date="2023" name="bioRxiv">
        <title>Conserved and derived expression patterns and positive selection on dental genes reveal complex evolutionary context of ever-growing rodent molars.</title>
        <authorList>
            <person name="Calamari Z.T."/>
            <person name="Song A."/>
            <person name="Cohen E."/>
            <person name="Akter M."/>
            <person name="Roy R.D."/>
            <person name="Hallikas O."/>
            <person name="Christensen M.M."/>
            <person name="Li P."/>
            <person name="Marangoni P."/>
            <person name="Jernvall J."/>
            <person name="Klein O.D."/>
        </authorList>
    </citation>
    <scope>NUCLEOTIDE SEQUENCE [LARGE SCALE GENOMIC DNA]</scope>
    <source>
        <strain evidence="14">V071</strain>
    </source>
</reference>
<name>A0AAW0IIK4_MYOGA</name>
<comment type="caution">
    <text evidence="14">The sequence shown here is derived from an EMBL/GenBank/DDBJ whole genome shotgun (WGS) entry which is preliminary data.</text>
</comment>
<proteinExistence type="inferred from homology"/>
<dbReference type="GO" id="GO:0006508">
    <property type="term" value="P:proteolysis"/>
    <property type="evidence" value="ECO:0007669"/>
    <property type="project" value="UniProtKB-KW"/>
</dbReference>
<dbReference type="InterPro" id="IPR051266">
    <property type="entry name" value="CLCR"/>
</dbReference>
<sequence>MVPGLKVLLLLSLHLLQEVKSSMVHLNNNGYEGVVVAINPSVPEDERLIQSIKVHMLMLILLRDIVTTKHFSFCQEMVTQASTYLFEASKRRFYFRNVSILVPTTWKSKPKYLMPKRESYDKADVIVADPYLKYGDDPYTLQYGQCGDRGQYIHFTPNFLLTDNLRIYGPRGRVFVHEWAHLQWGVFDEYNTDQPFYMSGKNGKNVLEATRRCRRDSKTGLFEPKCTFIPDKSQTVKDSIMFMQSLDSVVEFCTEKTHNTEAPNLQNKMCNRRSTWDVIKESADFQNASPMEGVEAPPPPTFSLLKSKQRVVCLVLDKSGSMSLGNNGTRLIRMNQAAELYLIQIVEKGSLVGMVTFDSTATIQNNLIRMINESSYLEISANLPREASGGTSICNGLRKGFEAITSSNQTTSGSEIVLLTDGEDSQIRSCFEEVKHSGAIIHTIALGPDAAQELESLSSMTGGLRYFANEDINGLIDAFSGISSRSGNIAQQALQLESKALTIAGKGQIDGTVLVDSTVGNDTFFVVTWTAQKPDIILHDPKGKKYITSDFREDKLNIYSARLRIPGIAETGTWTYSLSNNNVISQSLTVTVTTRARSPTMLPVITTAHMSQDTARYPSPMIVYARVSQGFLPVLGANVTAVIEAKDGHQVTLELWDNGAGQITLNPPRPEVPEATDAPVEDFSRVASGGSFTVSGAPPDGNHANVFPPSKVTDLEAKFEGDHIHLTWTAPGKVLDKGKAYRYIIRMSQHSQDLQEHFNNATLVNTASLMPKEAGSKEDFEFKPETLKIESGTKFYVAIQASNEADLTSEVSNIAQAVKFIPPQVLLLLSLHLLQEAKSSMVHLNNNGYEGVVVAINPSVPEDERLIQSIKVRRVLLAAYLHVSNSFSPGRFDCVYLEMITQASTYLFEASKGRFYFRNVSILVPMTWKSKSQYSMPKRESYDKADVIVADPYLKYGDEPYTLHYRQCGDRGQYIHFTPNFLLTDNLLMYGPRGRVFVHEWAHLRWGVFDEYNTDRPFYMSGKNVLEATRCSTGINGKNVVNECQRGSCVTRKCRRDSKTGLYEPKCKFIPNKSQTVPESIMFMQNLSSVVEFCTEKTHNTEAPNLQNKLCDHRSTWDIIKKSADFQNASPMEGVEAPPPPTFSLLKSKQRVVCLVLDKSESMNKDNRLIRMNQAAELYLTQIVEKKSMVGLVTFDQKAKIQNYLTKIIDSSDYPKITANLPQQASNGTSICSGIEAGFQVITSSRQSTSGSEIILLTDGEDDKISSCFGAVKHSGAVIHTIAVGSKAEKELETLSTMTGGLRFYANKDLTSLMDAFSGISSSSGSASQRALQLESIALPVPARQQIKGSVLMDSTVGSDTFFVVTWTAQKPEIVLQDPKGKTYRGSDFKDDTLNMRSARLQIPGIAETGTWTYSLLNNNVISQSLTVTVITRARSPTTPPISATAHMSQDTARYPSPMIVYTRVSQGFLPVLGANVTAFIEDEDGHQVTLELWDNGAGADTVQNDGIYTRYFTDYHGNGRYSLKVNVQARRNTARLSLRQQSKSFYMPGYIEDGKIIMNPPRPEIREADAPVEDFSRVASGGSFTVSGAPPGGSPANVFPPSKVTDLEAQFEGDHIHLTWTAPGKSLDKGKARRYVIRMSQHFRDLQKDFSNATLVNTAGLIPREAGSKENFEFKPETLKTGKSTMFYIAIQAVNDAGFTSVNSNIAQAVKFIPPEHSVSALGSNISAIPLTVWGLTVVFKYILN</sequence>
<dbReference type="Gene3D" id="3.40.50.410">
    <property type="entry name" value="von Willebrand factor, type A domain"/>
    <property type="match status" value="2"/>
</dbReference>
<keyword evidence="2" id="KW-0813">Transport</keyword>
<keyword evidence="9" id="KW-0482">Metalloprotease</keyword>
<evidence type="ECO:0000256" key="6">
    <source>
        <dbReference type="ARBA" id="ARBA00022801"/>
    </source>
</evidence>
<evidence type="ECO:0000256" key="2">
    <source>
        <dbReference type="ARBA" id="ARBA00022448"/>
    </source>
</evidence>
<evidence type="ECO:0000256" key="1">
    <source>
        <dbReference type="ARBA" id="ARBA00006398"/>
    </source>
</evidence>
<evidence type="ECO:0000256" key="8">
    <source>
        <dbReference type="ARBA" id="ARBA00022833"/>
    </source>
</evidence>
<dbReference type="SMART" id="SM00327">
    <property type="entry name" value="VWA"/>
    <property type="match status" value="2"/>
</dbReference>
<dbReference type="InterPro" id="IPR002035">
    <property type="entry name" value="VWF_A"/>
</dbReference>
<dbReference type="InterPro" id="IPR004727">
    <property type="entry name" value="CLCA_chordata"/>
</dbReference>
<dbReference type="CDD" id="cd00198">
    <property type="entry name" value="vWFA"/>
    <property type="match status" value="2"/>
</dbReference>
<feature type="domain" description="VWFA" evidence="13">
    <location>
        <begin position="311"/>
        <end position="482"/>
    </location>
</feature>
<keyword evidence="15" id="KW-1185">Reference proteome</keyword>
<dbReference type="GO" id="GO:0008237">
    <property type="term" value="F:metallopeptidase activity"/>
    <property type="evidence" value="ECO:0007669"/>
    <property type="project" value="UniProtKB-KW"/>
</dbReference>
<dbReference type="Pfam" id="PF00092">
    <property type="entry name" value="VWA"/>
    <property type="match status" value="2"/>
</dbReference>
<evidence type="ECO:0000256" key="3">
    <source>
        <dbReference type="ARBA" id="ARBA00022670"/>
    </source>
</evidence>
<dbReference type="NCBIfam" id="TIGR00868">
    <property type="entry name" value="hCaCC"/>
    <property type="match status" value="2"/>
</dbReference>
<keyword evidence="7" id="KW-0068">Autocatalytic cleavage</keyword>
<evidence type="ECO:0000256" key="12">
    <source>
        <dbReference type="SAM" id="SignalP"/>
    </source>
</evidence>
<dbReference type="Proteomes" id="UP001488838">
    <property type="component" value="Unassembled WGS sequence"/>
</dbReference>
<evidence type="ECO:0000256" key="11">
    <source>
        <dbReference type="ARBA" id="ARBA00023214"/>
    </source>
</evidence>
<dbReference type="GO" id="GO:0005886">
    <property type="term" value="C:plasma membrane"/>
    <property type="evidence" value="ECO:0007669"/>
    <property type="project" value="TreeGrafter"/>
</dbReference>
<keyword evidence="6" id="KW-0378">Hydrolase</keyword>
<dbReference type="InterPro" id="IPR036465">
    <property type="entry name" value="vWFA_dom_sf"/>
</dbReference>
<dbReference type="InterPro" id="IPR013783">
    <property type="entry name" value="Ig-like_fold"/>
</dbReference>
<keyword evidence="11" id="KW-0868">Chloride</keyword>
<accession>A0AAW0IIK4</accession>
<comment type="similarity">
    <text evidence="1">Belongs to the CLCR family.</text>
</comment>
<evidence type="ECO:0000256" key="10">
    <source>
        <dbReference type="ARBA" id="ARBA00023180"/>
    </source>
</evidence>
<keyword evidence="8" id="KW-0862">Zinc</keyword>
<organism evidence="14 15">
    <name type="scientific">Myodes glareolus</name>
    <name type="common">Bank vole</name>
    <name type="synonym">Clethrionomys glareolus</name>
    <dbReference type="NCBI Taxonomy" id="447135"/>
    <lineage>
        <taxon>Eukaryota</taxon>
        <taxon>Metazoa</taxon>
        <taxon>Chordata</taxon>
        <taxon>Craniata</taxon>
        <taxon>Vertebrata</taxon>
        <taxon>Euteleostomi</taxon>
        <taxon>Mammalia</taxon>
        <taxon>Eutheria</taxon>
        <taxon>Euarchontoglires</taxon>
        <taxon>Glires</taxon>
        <taxon>Rodentia</taxon>
        <taxon>Myomorpha</taxon>
        <taxon>Muroidea</taxon>
        <taxon>Cricetidae</taxon>
        <taxon>Arvicolinae</taxon>
        <taxon>Myodes</taxon>
    </lineage>
</organism>
<evidence type="ECO:0000256" key="7">
    <source>
        <dbReference type="ARBA" id="ARBA00022813"/>
    </source>
</evidence>
<evidence type="ECO:0000313" key="15">
    <source>
        <dbReference type="Proteomes" id="UP001488838"/>
    </source>
</evidence>
<dbReference type="Gene3D" id="2.60.40.10">
    <property type="entry name" value="Immunoglobulins"/>
    <property type="match status" value="1"/>
</dbReference>
<evidence type="ECO:0000259" key="13">
    <source>
        <dbReference type="PROSITE" id="PS50234"/>
    </source>
</evidence>
<feature type="signal peptide" evidence="12">
    <location>
        <begin position="1"/>
        <end position="21"/>
    </location>
</feature>
<evidence type="ECO:0000256" key="5">
    <source>
        <dbReference type="ARBA" id="ARBA00022729"/>
    </source>
</evidence>
<feature type="chain" id="PRO_5043911869" description="VWFA domain-containing protein" evidence="12">
    <location>
        <begin position="22"/>
        <end position="1746"/>
    </location>
</feature>
<keyword evidence="5 12" id="KW-0732">Signal</keyword>
<dbReference type="FunFam" id="3.40.50.410:FF:000034">
    <property type="entry name" value="calcium-activated chloride channel regulator 1"/>
    <property type="match status" value="2"/>
</dbReference>
<evidence type="ECO:0000256" key="4">
    <source>
        <dbReference type="ARBA" id="ARBA00022723"/>
    </source>
</evidence>
<gene>
    <name evidence="14" type="ORF">U0070_027012</name>
</gene>
<protein>
    <recommendedName>
        <fullName evidence="13">VWFA domain-containing protein</fullName>
    </recommendedName>
</protein>
<evidence type="ECO:0000256" key="9">
    <source>
        <dbReference type="ARBA" id="ARBA00023049"/>
    </source>
</evidence>
<dbReference type="SUPFAM" id="SSF53300">
    <property type="entry name" value="vWA-like"/>
    <property type="match status" value="2"/>
</dbReference>